<organism evidence="1 2">
    <name type="scientific">Alloscardovia venturai</name>
    <dbReference type="NCBI Taxonomy" id="1769421"/>
    <lineage>
        <taxon>Bacteria</taxon>
        <taxon>Bacillati</taxon>
        <taxon>Actinomycetota</taxon>
        <taxon>Actinomycetes</taxon>
        <taxon>Bifidobacteriales</taxon>
        <taxon>Bifidobacteriaceae</taxon>
        <taxon>Alloscardovia</taxon>
    </lineage>
</organism>
<sequence>MSELGVFIDESGDFGPYKTHAPLYIITLVFHEQTRVDISKQIEHLKTRLVEQGLSENHAVHSAPLIRKEGDYVTFNLVQRRKIFKVLFDFMRLSDISYKSFIFHKKELPNHDALVSRISRNIGHFLRENLDYLMSFDKIIVYSDNGQKEITNLVNTLFNAYLEAEVRKVSPSDYSLFQAADMFCTLALLEEKLSSNSLSKSESTFFEKESKLRKNYLKPARVKLFKSSQQFRRF</sequence>
<evidence type="ECO:0000313" key="2">
    <source>
        <dbReference type="Proteomes" id="UP001597036"/>
    </source>
</evidence>
<evidence type="ECO:0000313" key="1">
    <source>
        <dbReference type="EMBL" id="MFD0704232.1"/>
    </source>
</evidence>
<keyword evidence="2" id="KW-1185">Reference proteome</keyword>
<dbReference type="InterPro" id="IPR024524">
    <property type="entry name" value="DUF3800"/>
</dbReference>
<comment type="caution">
    <text evidence="1">The sequence shown here is derived from an EMBL/GenBank/DDBJ whole genome shotgun (WGS) entry which is preliminary data.</text>
</comment>
<proteinExistence type="predicted"/>
<dbReference type="EMBL" id="JBHTHQ010000006">
    <property type="protein sequence ID" value="MFD0704232.1"/>
    <property type="molecule type" value="Genomic_DNA"/>
</dbReference>
<reference evidence="2" key="1">
    <citation type="journal article" date="2019" name="Int. J. Syst. Evol. Microbiol.">
        <title>The Global Catalogue of Microorganisms (GCM) 10K type strain sequencing project: providing services to taxonomists for standard genome sequencing and annotation.</title>
        <authorList>
            <consortium name="The Broad Institute Genomics Platform"/>
            <consortium name="The Broad Institute Genome Sequencing Center for Infectious Disease"/>
            <person name="Wu L."/>
            <person name="Ma J."/>
        </authorList>
    </citation>
    <scope>NUCLEOTIDE SEQUENCE [LARGE SCALE GENOMIC DNA]</scope>
    <source>
        <strain evidence="2">CCM 8604</strain>
    </source>
</reference>
<name>A0ABW2Y1V2_9BIFI</name>
<accession>A0ABW2Y1V2</accession>
<gene>
    <name evidence="1" type="ORF">ACFQY8_00470</name>
</gene>
<dbReference type="Pfam" id="PF12686">
    <property type="entry name" value="DUF3800"/>
    <property type="match status" value="1"/>
</dbReference>
<dbReference type="Proteomes" id="UP001597036">
    <property type="component" value="Unassembled WGS sequence"/>
</dbReference>
<protein>
    <submittedName>
        <fullName evidence="1">DUF3800 domain-containing protein</fullName>
    </submittedName>
</protein>
<dbReference type="RefSeq" id="WP_377937572.1">
    <property type="nucleotide sequence ID" value="NZ_JBHTHQ010000006.1"/>
</dbReference>